<dbReference type="PROSITE" id="PS51257">
    <property type="entry name" value="PROKAR_LIPOPROTEIN"/>
    <property type="match status" value="1"/>
</dbReference>
<accession>A0A7C8FV30</accession>
<name>A0A7C8FV30_9MICO</name>
<feature type="region of interest" description="Disordered" evidence="1">
    <location>
        <begin position="26"/>
        <end position="91"/>
    </location>
</feature>
<feature type="chain" id="PRO_5038777796" description="Secreted protein" evidence="2">
    <location>
        <begin position="25"/>
        <end position="188"/>
    </location>
</feature>
<evidence type="ECO:0000256" key="2">
    <source>
        <dbReference type="SAM" id="SignalP"/>
    </source>
</evidence>
<evidence type="ECO:0000256" key="1">
    <source>
        <dbReference type="SAM" id="MobiDB-lite"/>
    </source>
</evidence>
<dbReference type="Proteomes" id="UP000481339">
    <property type="component" value="Unassembled WGS sequence"/>
</dbReference>
<evidence type="ECO:0000313" key="4">
    <source>
        <dbReference type="Proteomes" id="UP000481339"/>
    </source>
</evidence>
<protein>
    <recommendedName>
        <fullName evidence="5">Secreted protein</fullName>
    </recommendedName>
</protein>
<dbReference type="OrthoDB" id="4981587at2"/>
<keyword evidence="4" id="KW-1185">Reference proteome</keyword>
<reference evidence="3 4" key="1">
    <citation type="submission" date="2019-09" db="EMBL/GenBank/DDBJ databases">
        <title>Phylogeny of genus Pseudoclavibacter and closely related genus.</title>
        <authorList>
            <person name="Li Y."/>
        </authorList>
    </citation>
    <scope>NUCLEOTIDE SEQUENCE [LARGE SCALE GENOMIC DNA]</scope>
    <source>
        <strain evidence="3 4">JCM 16921</strain>
    </source>
</reference>
<keyword evidence="2" id="KW-0732">Signal</keyword>
<feature type="signal peptide" evidence="2">
    <location>
        <begin position="1"/>
        <end position="24"/>
    </location>
</feature>
<dbReference type="EMBL" id="WBKA01000001">
    <property type="protein sequence ID" value="KAB1633639.1"/>
    <property type="molecule type" value="Genomic_DNA"/>
</dbReference>
<evidence type="ECO:0000313" key="3">
    <source>
        <dbReference type="EMBL" id="KAB1633639.1"/>
    </source>
</evidence>
<evidence type="ECO:0008006" key="5">
    <source>
        <dbReference type="Google" id="ProtNLM"/>
    </source>
</evidence>
<dbReference type="RefSeq" id="WP_158035432.1">
    <property type="nucleotide sequence ID" value="NZ_BAAAZV010000018.1"/>
</dbReference>
<organism evidence="3 4">
    <name type="scientific">Pseudoclavibacter caeni</name>
    <dbReference type="NCBI Taxonomy" id="908846"/>
    <lineage>
        <taxon>Bacteria</taxon>
        <taxon>Bacillati</taxon>
        <taxon>Actinomycetota</taxon>
        <taxon>Actinomycetes</taxon>
        <taxon>Micrococcales</taxon>
        <taxon>Microbacteriaceae</taxon>
        <taxon>Pseudoclavibacter</taxon>
    </lineage>
</organism>
<dbReference type="AlphaFoldDB" id="A0A7C8FV30"/>
<proteinExistence type="predicted"/>
<comment type="caution">
    <text evidence="3">The sequence shown here is derived from an EMBL/GenBank/DDBJ whole genome shotgun (WGS) entry which is preliminary data.</text>
</comment>
<feature type="compositionally biased region" description="Low complexity" evidence="1">
    <location>
        <begin position="27"/>
        <end position="58"/>
    </location>
</feature>
<sequence length="188" mass="18583">MPIRRPRHSLSSTATLLGIAVALAGCASGDPAAPDDSATTAAPSASPSATTSTPESESAPPPADAAANDPGDGVARDTPDPTPSVPADDGRLQATVIITRWGGTDPFEAGGFVQGVVEEGGTCTLTLTRGDIQLQATGAGQAGPSGTDCGDGLAISDSRLTGDGWRLVLSYSSQGYSGSSTPQEVSIS</sequence>
<gene>
    <name evidence="3" type="ORF">F8O02_01555</name>
</gene>